<comment type="caution">
    <text evidence="1">The sequence shown here is derived from an EMBL/GenBank/DDBJ whole genome shotgun (WGS) entry which is preliminary data.</text>
</comment>
<organism evidence="1 2">
    <name type="scientific">Aphanomyces astaci</name>
    <name type="common">Crayfish plague agent</name>
    <dbReference type="NCBI Taxonomy" id="112090"/>
    <lineage>
        <taxon>Eukaryota</taxon>
        <taxon>Sar</taxon>
        <taxon>Stramenopiles</taxon>
        <taxon>Oomycota</taxon>
        <taxon>Saprolegniomycetes</taxon>
        <taxon>Saprolegniales</taxon>
        <taxon>Verrucalvaceae</taxon>
        <taxon>Aphanomyces</taxon>
    </lineage>
</organism>
<dbReference type="GO" id="GO:0070012">
    <property type="term" value="F:oligopeptidase activity"/>
    <property type="evidence" value="ECO:0007669"/>
    <property type="project" value="TreeGrafter"/>
</dbReference>
<dbReference type="PANTHER" id="PTHR42881:SF2">
    <property type="entry name" value="PROLYL ENDOPEPTIDASE"/>
    <property type="match status" value="1"/>
</dbReference>
<evidence type="ECO:0000313" key="2">
    <source>
        <dbReference type="Proteomes" id="UP000283543"/>
    </source>
</evidence>
<dbReference type="Proteomes" id="UP000283543">
    <property type="component" value="Unassembled WGS sequence"/>
</dbReference>
<proteinExistence type="predicted"/>
<dbReference type="AlphaFoldDB" id="A0A418C756"/>
<reference evidence="1 2" key="1">
    <citation type="submission" date="2018-08" db="EMBL/GenBank/DDBJ databases">
        <title>Aphanomyces genome sequencing and annotation.</title>
        <authorList>
            <person name="Minardi D."/>
            <person name="Oidtmann B."/>
            <person name="Van Der Giezen M."/>
            <person name="Studholme D.J."/>
        </authorList>
    </citation>
    <scope>NUCLEOTIDE SEQUENCE [LARGE SCALE GENOMIC DNA]</scope>
    <source>
        <strain evidence="1 2">Si</strain>
    </source>
</reference>
<dbReference type="GO" id="GO:0008236">
    <property type="term" value="F:serine-type peptidase activity"/>
    <property type="evidence" value="ECO:0007669"/>
    <property type="project" value="InterPro"/>
</dbReference>
<evidence type="ECO:0000313" key="1">
    <source>
        <dbReference type="EMBL" id="RHY66687.1"/>
    </source>
</evidence>
<dbReference type="Gene3D" id="3.40.50.1820">
    <property type="entry name" value="alpha/beta hydrolase"/>
    <property type="match status" value="1"/>
</dbReference>
<name>A0A418C756_APHAT</name>
<dbReference type="PANTHER" id="PTHR42881">
    <property type="entry name" value="PROLYL ENDOPEPTIDASE"/>
    <property type="match status" value="1"/>
</dbReference>
<dbReference type="InterPro" id="IPR051167">
    <property type="entry name" value="Prolyl_oligopep/macrocyclase"/>
</dbReference>
<dbReference type="EMBL" id="QUTB01003668">
    <property type="protein sequence ID" value="RHY66687.1"/>
    <property type="molecule type" value="Genomic_DNA"/>
</dbReference>
<dbReference type="GO" id="GO:0006508">
    <property type="term" value="P:proteolysis"/>
    <property type="evidence" value="ECO:0007669"/>
    <property type="project" value="InterPro"/>
</dbReference>
<protein>
    <submittedName>
        <fullName evidence="1">Uncharacterized protein</fullName>
    </submittedName>
</protein>
<sequence length="63" mass="6790">LHSLKLIAEVQHKLGHHSSQTNPLLIRVETNAGHGAGKPTSKILQEAADVYTYIGWALGATFV</sequence>
<accession>A0A418C756</accession>
<gene>
    <name evidence="1" type="ORF">DYB34_001987</name>
</gene>
<dbReference type="GO" id="GO:0005829">
    <property type="term" value="C:cytosol"/>
    <property type="evidence" value="ECO:0007669"/>
    <property type="project" value="TreeGrafter"/>
</dbReference>
<dbReference type="InterPro" id="IPR029058">
    <property type="entry name" value="AB_hydrolase_fold"/>
</dbReference>
<feature type="non-terminal residue" evidence="1">
    <location>
        <position position="1"/>
    </location>
</feature>